<feature type="compositionally biased region" description="Basic and acidic residues" evidence="1">
    <location>
        <begin position="268"/>
        <end position="277"/>
    </location>
</feature>
<dbReference type="AlphaFoldDB" id="A0A067CY92"/>
<dbReference type="RefSeq" id="XP_012195236.1">
    <property type="nucleotide sequence ID" value="XM_012339846.1"/>
</dbReference>
<dbReference type="EMBL" id="KK583191">
    <property type="protein sequence ID" value="KDO34195.1"/>
    <property type="molecule type" value="Genomic_DNA"/>
</dbReference>
<dbReference type="Proteomes" id="UP000030745">
    <property type="component" value="Unassembled WGS sequence"/>
</dbReference>
<evidence type="ECO:0000313" key="2">
    <source>
        <dbReference type="EMBL" id="KDO34195.1"/>
    </source>
</evidence>
<dbReference type="PANTHER" id="PTHR16022">
    <property type="entry name" value="WD REPEAT DOMAIN 60"/>
    <property type="match status" value="1"/>
</dbReference>
<feature type="compositionally biased region" description="Basic and acidic residues" evidence="1">
    <location>
        <begin position="357"/>
        <end position="379"/>
    </location>
</feature>
<dbReference type="OrthoDB" id="2162425at2759"/>
<dbReference type="InterPro" id="IPR015943">
    <property type="entry name" value="WD40/YVTN_repeat-like_dom_sf"/>
</dbReference>
<feature type="region of interest" description="Disordered" evidence="1">
    <location>
        <begin position="192"/>
        <end position="289"/>
    </location>
</feature>
<feature type="region of interest" description="Disordered" evidence="1">
    <location>
        <begin position="351"/>
        <end position="384"/>
    </location>
</feature>
<dbReference type="GO" id="GO:0045503">
    <property type="term" value="F:dynein light chain binding"/>
    <property type="evidence" value="ECO:0007669"/>
    <property type="project" value="InterPro"/>
</dbReference>
<feature type="compositionally biased region" description="Basic and acidic residues" evidence="1">
    <location>
        <begin position="233"/>
        <end position="255"/>
    </location>
</feature>
<dbReference type="KEGG" id="spar:SPRG_19038"/>
<proteinExistence type="predicted"/>
<protein>
    <recommendedName>
        <fullName evidence="4">WD repeat-containing protein 60</fullName>
    </recommendedName>
</protein>
<dbReference type="InterPro" id="IPR036322">
    <property type="entry name" value="WD40_repeat_dom_sf"/>
</dbReference>
<dbReference type="PANTHER" id="PTHR16022:SF0">
    <property type="entry name" value="CYTOPLASMIC DYNEIN 2 INTERMEDIATE CHAIN 1"/>
    <property type="match status" value="1"/>
</dbReference>
<dbReference type="STRING" id="695850.A0A067CY92"/>
<dbReference type="GeneID" id="24140485"/>
<dbReference type="GO" id="GO:0045504">
    <property type="term" value="F:dynein heavy chain binding"/>
    <property type="evidence" value="ECO:0007669"/>
    <property type="project" value="InterPro"/>
</dbReference>
<evidence type="ECO:0008006" key="4">
    <source>
        <dbReference type="Google" id="ProtNLM"/>
    </source>
</evidence>
<dbReference type="GO" id="GO:0005929">
    <property type="term" value="C:cilium"/>
    <property type="evidence" value="ECO:0007669"/>
    <property type="project" value="GOC"/>
</dbReference>
<dbReference type="OMA" id="YARNSHA"/>
<gene>
    <name evidence="2" type="ORF">SPRG_19038</name>
</gene>
<dbReference type="SUPFAM" id="SSF50978">
    <property type="entry name" value="WD40 repeat-like"/>
    <property type="match status" value="1"/>
</dbReference>
<evidence type="ECO:0000256" key="1">
    <source>
        <dbReference type="SAM" id="MobiDB-lite"/>
    </source>
</evidence>
<reference evidence="2 3" key="1">
    <citation type="journal article" date="2013" name="PLoS Genet.">
        <title>Distinctive expansion of potential virulence genes in the genome of the oomycete fish pathogen Saprolegnia parasitica.</title>
        <authorList>
            <person name="Jiang R.H."/>
            <person name="de Bruijn I."/>
            <person name="Haas B.J."/>
            <person name="Belmonte R."/>
            <person name="Lobach L."/>
            <person name="Christie J."/>
            <person name="van den Ackerveken G."/>
            <person name="Bottin A."/>
            <person name="Bulone V."/>
            <person name="Diaz-Moreno S.M."/>
            <person name="Dumas B."/>
            <person name="Fan L."/>
            <person name="Gaulin E."/>
            <person name="Govers F."/>
            <person name="Grenville-Briggs L.J."/>
            <person name="Horner N.R."/>
            <person name="Levin J.Z."/>
            <person name="Mammella M."/>
            <person name="Meijer H.J."/>
            <person name="Morris P."/>
            <person name="Nusbaum C."/>
            <person name="Oome S."/>
            <person name="Phillips A.J."/>
            <person name="van Rooyen D."/>
            <person name="Rzeszutek E."/>
            <person name="Saraiva M."/>
            <person name="Secombes C.J."/>
            <person name="Seidl M.F."/>
            <person name="Snel B."/>
            <person name="Stassen J.H."/>
            <person name="Sykes S."/>
            <person name="Tripathy S."/>
            <person name="van den Berg H."/>
            <person name="Vega-Arreguin J.C."/>
            <person name="Wawra S."/>
            <person name="Young S.K."/>
            <person name="Zeng Q."/>
            <person name="Dieguez-Uribeondo J."/>
            <person name="Russ C."/>
            <person name="Tyler B.M."/>
            <person name="van West P."/>
        </authorList>
    </citation>
    <scope>NUCLEOTIDE SEQUENCE [LARGE SCALE GENOMIC DNA]</scope>
    <source>
        <strain evidence="2 3">CBS 223.65</strain>
    </source>
</reference>
<feature type="region of interest" description="Disordered" evidence="1">
    <location>
        <begin position="1"/>
        <end position="163"/>
    </location>
</feature>
<feature type="compositionally biased region" description="Acidic residues" evidence="1">
    <location>
        <begin position="197"/>
        <end position="211"/>
    </location>
</feature>
<feature type="compositionally biased region" description="Low complexity" evidence="1">
    <location>
        <begin position="100"/>
        <end position="126"/>
    </location>
</feature>
<evidence type="ECO:0000313" key="3">
    <source>
        <dbReference type="Proteomes" id="UP000030745"/>
    </source>
</evidence>
<feature type="compositionally biased region" description="Basic and acidic residues" evidence="1">
    <location>
        <begin position="212"/>
        <end position="221"/>
    </location>
</feature>
<feature type="compositionally biased region" description="Basic and acidic residues" evidence="1">
    <location>
        <begin position="150"/>
        <end position="163"/>
    </location>
</feature>
<dbReference type="GO" id="GO:0005868">
    <property type="term" value="C:cytoplasmic dynein complex"/>
    <property type="evidence" value="ECO:0007669"/>
    <property type="project" value="InterPro"/>
</dbReference>
<organism evidence="2 3">
    <name type="scientific">Saprolegnia parasitica (strain CBS 223.65)</name>
    <dbReference type="NCBI Taxonomy" id="695850"/>
    <lineage>
        <taxon>Eukaryota</taxon>
        <taxon>Sar</taxon>
        <taxon>Stramenopiles</taxon>
        <taxon>Oomycota</taxon>
        <taxon>Saprolegniomycetes</taxon>
        <taxon>Saprolegniales</taxon>
        <taxon>Saprolegniaceae</taxon>
        <taxon>Saprolegnia</taxon>
    </lineage>
</organism>
<name>A0A067CY92_SAPPC</name>
<keyword evidence="3" id="KW-1185">Reference proteome</keyword>
<feature type="compositionally biased region" description="Low complexity" evidence="1">
    <location>
        <begin position="256"/>
        <end position="267"/>
    </location>
</feature>
<feature type="compositionally biased region" description="Pro residues" evidence="1">
    <location>
        <begin position="38"/>
        <end position="51"/>
    </location>
</feature>
<dbReference type="Gene3D" id="2.130.10.10">
    <property type="entry name" value="YVTN repeat-like/Quinoprotein amine dehydrogenase"/>
    <property type="match status" value="2"/>
</dbReference>
<dbReference type="InterPro" id="IPR042505">
    <property type="entry name" value="DYNC2I1"/>
</dbReference>
<dbReference type="GO" id="GO:0042073">
    <property type="term" value="P:intraciliary transport"/>
    <property type="evidence" value="ECO:0007669"/>
    <property type="project" value="InterPro"/>
</dbReference>
<accession>A0A067CY92</accession>
<sequence>MAEPKADDDDVKREMKKAAKKASKKAAPDAGPAIATPKTPPAATPSKPKTPPAAAATKPPSMTDVPKMNLSSLGAAEPKPSSAAGDEKAKKKSSKKRPDPAVTGPAPTATAIPATPAVTSPTSAAVPKDDNDEEEKARQAARREAKRLKQKELEEAKRRKDELERQALELARREEEARQRELRKAQELAALNANAEECQEEEDYDDDFENYEGDRADEPVKKPAKASNNNIVEDNKPDDETVKKIREALQAESKSRSSTPTSSAKSTSRAESKEAKKAPSNNVSSSIAGLKQAVDPRAKRIKEILEKKKFEVEKFDVFQLAPSNDLDKYMQQLRVGAVRQVFVQTNDDARGVSTQTEHGDAKDFGMHFPDDRGHDDHDSTSSSSSRHFMNFLERAAHVCEVLAEENVLRAIQAASRKDGMEMTHHDPSTRKLAQLETAHVVTEPQPLLADRTLVDVTFSATVSHWLLAAYSPSVDNNNESVAFSDKSILCVWDINQLQSPLRWLRAEGNVTCCNLGPNRDLFAFCGTEEGDVQLWDLRHPVSPNFEVHVSGRRLKVAPPSYATAGMKYARNSHASPICSVVPIPSGKKGATFQIGSLDNRGRVIFWGLVESAADATDALDSCVEIGGRVRLVKTSVIDTAPTVAFGPTATLLAVLPSDTSLFVVGSHSGKLQLHSRFEKKLPPFLPTYLLVGYADGSVRLFDKGLAHAIASWAEAPTSRVAVVGLQWSPSRSAVFFVHYSNGDVGVWDLLASSMSSVLVQRVTTPSGIMRLSIATDVVKTCPPMLAVISHDEPNQLRLHALCPPLTSTGAKEAQAVHAVLQGVV</sequence>
<dbReference type="VEuPathDB" id="FungiDB:SPRG_19038"/>